<proteinExistence type="predicted"/>
<keyword evidence="1" id="KW-0812">Transmembrane</keyword>
<name>F0H4E5_9BACT</name>
<keyword evidence="1" id="KW-1133">Transmembrane helix</keyword>
<sequence>MEKKLSLQILNHFFSEYTGKSFIFAGGCCLWGWFLSFRRAG</sequence>
<comment type="caution">
    <text evidence="2">The sequence shown here is derived from an EMBL/GenBank/DDBJ whole genome shotgun (WGS) entry which is preliminary data.</text>
</comment>
<accession>F0H4E5</accession>
<keyword evidence="1" id="KW-0472">Membrane</keyword>
<feature type="transmembrane region" description="Helical" evidence="1">
    <location>
        <begin position="20"/>
        <end position="37"/>
    </location>
</feature>
<dbReference type="EMBL" id="AEXO01000015">
    <property type="protein sequence ID" value="EGC87319.1"/>
    <property type="molecule type" value="Genomic_DNA"/>
</dbReference>
<dbReference type="AlphaFoldDB" id="F0H4E5"/>
<organism evidence="2 3">
    <name type="scientific">Prevotella denticola CRIS 18C-A</name>
    <dbReference type="NCBI Taxonomy" id="944557"/>
    <lineage>
        <taxon>Bacteria</taxon>
        <taxon>Pseudomonadati</taxon>
        <taxon>Bacteroidota</taxon>
        <taxon>Bacteroidia</taxon>
        <taxon>Bacteroidales</taxon>
        <taxon>Prevotellaceae</taxon>
        <taxon>Prevotella</taxon>
    </lineage>
</organism>
<keyword evidence="3" id="KW-1185">Reference proteome</keyword>
<dbReference type="Proteomes" id="UP000003155">
    <property type="component" value="Unassembled WGS sequence"/>
</dbReference>
<protein>
    <submittedName>
        <fullName evidence="2">Uncharacterized protein</fullName>
    </submittedName>
</protein>
<reference evidence="2 3" key="1">
    <citation type="submission" date="2011-02" db="EMBL/GenBank/DDBJ databases">
        <authorList>
            <person name="Durkin A.S."/>
            <person name="Madupu R."/>
            <person name="Torralba M."/>
            <person name="Gillis M."/>
            <person name="Methe B."/>
            <person name="Sutton G."/>
            <person name="Nelson K.E."/>
        </authorList>
    </citation>
    <scope>NUCLEOTIDE SEQUENCE [LARGE SCALE GENOMIC DNA]</scope>
    <source>
        <strain evidence="2 3">CRIS 18C-A</strain>
    </source>
</reference>
<evidence type="ECO:0000313" key="3">
    <source>
        <dbReference type="Proteomes" id="UP000003155"/>
    </source>
</evidence>
<evidence type="ECO:0000313" key="2">
    <source>
        <dbReference type="EMBL" id="EGC87319.1"/>
    </source>
</evidence>
<evidence type="ECO:0000256" key="1">
    <source>
        <dbReference type="SAM" id="Phobius"/>
    </source>
</evidence>
<gene>
    <name evidence="2" type="ORF">HMPREF9303_1514</name>
</gene>